<keyword evidence="2" id="KW-0732">Signal</keyword>
<sequence>MRCGHVLVLAATTVVLLVAYADAADGVVQQQQQQQQHHYTHTTAEADHKGSHGLEMTNSIESPETLQIQAAAEQSEINPVKKPQPREGKVFFTTGSTSVTYTQVSLSTSTVFFSCLSGLDSSKTCGGRRKKRSKLPNLTDFNQPEIESSRDETRHGGEEVTKDRFIGFFTSSLYTSTSTRTVLYTNTASTIRLSYYCSVASINVPPATCG</sequence>
<evidence type="ECO:0000313" key="4">
    <source>
        <dbReference type="Proteomes" id="UP001497623"/>
    </source>
</evidence>
<evidence type="ECO:0000256" key="1">
    <source>
        <dbReference type="SAM" id="MobiDB-lite"/>
    </source>
</evidence>
<evidence type="ECO:0008006" key="5">
    <source>
        <dbReference type="Google" id="ProtNLM"/>
    </source>
</evidence>
<feature type="region of interest" description="Disordered" evidence="1">
    <location>
        <begin position="126"/>
        <end position="157"/>
    </location>
</feature>
<protein>
    <recommendedName>
        <fullName evidence="5">Secreted protein</fullName>
    </recommendedName>
</protein>
<feature type="chain" id="PRO_5043662879" description="Secreted protein" evidence="2">
    <location>
        <begin position="24"/>
        <end position="210"/>
    </location>
</feature>
<accession>A0AAV2RC69</accession>
<name>A0AAV2RC69_MEGNR</name>
<feature type="region of interest" description="Disordered" evidence="1">
    <location>
        <begin position="32"/>
        <end position="56"/>
    </location>
</feature>
<reference evidence="3 4" key="1">
    <citation type="submission" date="2024-05" db="EMBL/GenBank/DDBJ databases">
        <authorList>
            <person name="Wallberg A."/>
        </authorList>
    </citation>
    <scope>NUCLEOTIDE SEQUENCE [LARGE SCALE GENOMIC DNA]</scope>
</reference>
<evidence type="ECO:0000256" key="2">
    <source>
        <dbReference type="SAM" id="SignalP"/>
    </source>
</evidence>
<dbReference type="Proteomes" id="UP001497623">
    <property type="component" value="Unassembled WGS sequence"/>
</dbReference>
<comment type="caution">
    <text evidence="3">The sequence shown here is derived from an EMBL/GenBank/DDBJ whole genome shotgun (WGS) entry which is preliminary data.</text>
</comment>
<keyword evidence="4" id="KW-1185">Reference proteome</keyword>
<organism evidence="3 4">
    <name type="scientific">Meganyctiphanes norvegica</name>
    <name type="common">Northern krill</name>
    <name type="synonym">Thysanopoda norvegica</name>
    <dbReference type="NCBI Taxonomy" id="48144"/>
    <lineage>
        <taxon>Eukaryota</taxon>
        <taxon>Metazoa</taxon>
        <taxon>Ecdysozoa</taxon>
        <taxon>Arthropoda</taxon>
        <taxon>Crustacea</taxon>
        <taxon>Multicrustacea</taxon>
        <taxon>Malacostraca</taxon>
        <taxon>Eumalacostraca</taxon>
        <taxon>Eucarida</taxon>
        <taxon>Euphausiacea</taxon>
        <taxon>Euphausiidae</taxon>
        <taxon>Meganyctiphanes</taxon>
    </lineage>
</organism>
<feature type="compositionally biased region" description="Low complexity" evidence="1">
    <location>
        <begin position="32"/>
        <end position="43"/>
    </location>
</feature>
<feature type="signal peptide" evidence="2">
    <location>
        <begin position="1"/>
        <end position="23"/>
    </location>
</feature>
<feature type="compositionally biased region" description="Basic and acidic residues" evidence="1">
    <location>
        <begin position="147"/>
        <end position="157"/>
    </location>
</feature>
<evidence type="ECO:0000313" key="3">
    <source>
        <dbReference type="EMBL" id="CAL4121664.1"/>
    </source>
</evidence>
<dbReference type="AlphaFoldDB" id="A0AAV2RC69"/>
<dbReference type="EMBL" id="CAXKWB010019103">
    <property type="protein sequence ID" value="CAL4121664.1"/>
    <property type="molecule type" value="Genomic_DNA"/>
</dbReference>
<gene>
    <name evidence="3" type="ORF">MNOR_LOCUS22546</name>
</gene>
<proteinExistence type="predicted"/>